<keyword evidence="2" id="KW-0238">DNA-binding</keyword>
<reference evidence="9" key="1">
    <citation type="submission" date="2025-08" db="UniProtKB">
        <authorList>
            <consortium name="RefSeq"/>
        </authorList>
    </citation>
    <scope>IDENTIFICATION</scope>
</reference>
<keyword evidence="3" id="KW-0804">Transcription</keyword>
<keyword evidence="4" id="KW-0539">Nucleus</keyword>
<protein>
    <submittedName>
        <fullName evidence="9">Uncharacterized protein LOC105041085 isoform X1</fullName>
    </submittedName>
</protein>
<sequence length="1276" mass="141086">MDSAIAIDGSTDKVKIRAGDKCWMDDLDYMPLIKRRRLLLSSTSSPSVPVYSNRPPVDMAVKRVSPGASQEWPGLPRGVKFDPSDGDLLWHLRAKVGKGEADPHPLISEFITSLDKDDGFGYTHPQKLPGVKKDGSVSYFFHRSFKIYNTKNPKHWTVHNDDSEDIFWQKVGKTRPVIVDGSHQGGKKIMVLYASMKKGKKPEKSNWVMHQYHLGTGNGKERELVVSKIFYENAQGLSPETVKAIVAEAETLIVAKLTTGYHETKCNENRVGAGWRELDEYDNCSTEDSKQRKIKSQVLSDVHQSAEGFLAGGKLHQEQSSCAAESWRTRSCISDDVQANVKILKNNLKDISMGDCDLVSEGNKTSGLVVSIAMTSDLVRPCSLNAADSNSEHLPDASSLGDTQEYISSSNLIASSGFKGHTVEQGGNDLLQLSNLPDHSTGIKVEHSDYMQTNPQKEGLEDTDMEVFIRESEKEDLDHVTLQERCNMLLSSTYSVSGDLNGSRWCQDCSACTSKPCPNSVLHAQDGGFISRSEKDGTLTNHLGTENCGQDILGLLQDISSGPFIHPPSAQLPIGECCADSVPESNDAKSMNNLMFDSPDSATAGFDPYLQTSLNCQLSILLQDSHSLENHENNYISVYQTSRPEVKPQVQSNKCVSDHSQPLCSELSAQQVQLKVEPLEEDFPKNISGINAAVPHSADKNSPEEDCTASTCTATPCTPDADMSCLRQTPVDQNDSNQVYNSILPTFPVEVKVEPLEESRINSVPEANAENHLSLLLSNYSTEVFRAHTQLSKDDHFQVNSSFNGNNSQENMSTNYLCSDQNSVPENVINSEAPKLQSSKIPGFMSGTSLENSCTVSQSSAKAGNHDNISSSGDSLFEESGRNCSGQVSFLEKEHAGASNILSNSVQVKTEPLESDLLSMCENHLSSFPESDTLGANVKRETLDELSVDVIDPIKVGHAMMPISGIVSNLDYGNNLNCSQQAVPYYLIDGSINSINAKSSHFSLRRRRKKTATDSVETALEEDAPGLLQVLLDKGITVEEIKLYGDVEDDEPLEVSSTDDSFEELETVMTKLFSERASLIKLSTARHIKGSKAVYCLACLISLIEQTRYLHFRNSSVEWGWCRDLQSFIFVFKRHNRIVLERPEYGYATYFFELVDSLPIPWQIKRLVTAMKLTSCSRTTLIENKPLLVGEDLTEGEACVLEEYGWTPNTGLGTMLNYCDRVVHDKKNERYSSEWRAKIGRLLMIGHDGGRTVLTNLPKKVAQFMENRNQEIKLIN</sequence>
<dbReference type="SUPFAM" id="SSF101941">
    <property type="entry name" value="NAC domain"/>
    <property type="match status" value="1"/>
</dbReference>
<feature type="domain" description="4Fe-4S ferredoxin-type" evidence="7">
    <location>
        <begin position="496"/>
        <end position="527"/>
    </location>
</feature>
<dbReference type="AlphaFoldDB" id="A0A6I9QW48"/>
<dbReference type="PANTHER" id="PTHR47871">
    <property type="entry name" value="NAC DOMAIN-CONTAINING PROTEIN 8"/>
    <property type="match status" value="1"/>
</dbReference>
<dbReference type="KEGG" id="egu:105041085"/>
<evidence type="ECO:0000259" key="7">
    <source>
        <dbReference type="PROSITE" id="PS51379"/>
    </source>
</evidence>
<dbReference type="InterPro" id="IPR017896">
    <property type="entry name" value="4Fe4S_Fe-S-bd"/>
</dbReference>
<dbReference type="GeneID" id="105041085"/>
<dbReference type="Pfam" id="PF02365">
    <property type="entry name" value="NAM"/>
    <property type="match status" value="1"/>
</dbReference>
<evidence type="ECO:0000259" key="6">
    <source>
        <dbReference type="PROSITE" id="PS51005"/>
    </source>
</evidence>
<keyword evidence="8" id="KW-1185">Reference proteome</keyword>
<dbReference type="Proteomes" id="UP000504607">
    <property type="component" value="Chromosome 3"/>
</dbReference>
<dbReference type="PROSITE" id="PS51379">
    <property type="entry name" value="4FE4S_FER_2"/>
    <property type="match status" value="1"/>
</dbReference>
<evidence type="ECO:0000313" key="8">
    <source>
        <dbReference type="Proteomes" id="UP000504607"/>
    </source>
</evidence>
<accession>A0A6I9QW48</accession>
<dbReference type="GO" id="GO:0003677">
    <property type="term" value="F:DNA binding"/>
    <property type="evidence" value="ECO:0007669"/>
    <property type="project" value="UniProtKB-KW"/>
</dbReference>
<evidence type="ECO:0000256" key="4">
    <source>
        <dbReference type="ARBA" id="ARBA00023242"/>
    </source>
</evidence>
<evidence type="ECO:0000256" key="1">
    <source>
        <dbReference type="ARBA" id="ARBA00023015"/>
    </source>
</evidence>
<dbReference type="PROSITE" id="PS51005">
    <property type="entry name" value="NAC"/>
    <property type="match status" value="1"/>
</dbReference>
<gene>
    <name evidence="9" type="primary">LOC105041085</name>
</gene>
<dbReference type="OrthoDB" id="2021147at2759"/>
<dbReference type="InterPro" id="IPR003441">
    <property type="entry name" value="NAC-dom"/>
</dbReference>
<proteinExistence type="predicted"/>
<dbReference type="GO" id="GO:0006355">
    <property type="term" value="P:regulation of DNA-templated transcription"/>
    <property type="evidence" value="ECO:0007669"/>
    <property type="project" value="InterPro"/>
</dbReference>
<evidence type="ECO:0000256" key="3">
    <source>
        <dbReference type="ARBA" id="ARBA00023163"/>
    </source>
</evidence>
<dbReference type="InterPro" id="IPR036093">
    <property type="entry name" value="NAC_dom_sf"/>
</dbReference>
<feature type="region of interest" description="Disordered" evidence="5">
    <location>
        <begin position="856"/>
        <end position="880"/>
    </location>
</feature>
<dbReference type="RefSeq" id="XP_010916182.1">
    <property type="nucleotide sequence ID" value="XM_010917880.3"/>
</dbReference>
<dbReference type="InParanoid" id="A0A6I9QW48"/>
<evidence type="ECO:0000256" key="5">
    <source>
        <dbReference type="SAM" id="MobiDB-lite"/>
    </source>
</evidence>
<dbReference type="PANTHER" id="PTHR47871:SF2">
    <property type="entry name" value="OS03G0221300 PROTEIN"/>
    <property type="match status" value="1"/>
</dbReference>
<organism evidence="8 9">
    <name type="scientific">Elaeis guineensis var. tenera</name>
    <name type="common">Oil palm</name>
    <dbReference type="NCBI Taxonomy" id="51953"/>
    <lineage>
        <taxon>Eukaryota</taxon>
        <taxon>Viridiplantae</taxon>
        <taxon>Streptophyta</taxon>
        <taxon>Embryophyta</taxon>
        <taxon>Tracheophyta</taxon>
        <taxon>Spermatophyta</taxon>
        <taxon>Magnoliopsida</taxon>
        <taxon>Liliopsida</taxon>
        <taxon>Arecaceae</taxon>
        <taxon>Arecoideae</taxon>
        <taxon>Cocoseae</taxon>
        <taxon>Elaeidinae</taxon>
        <taxon>Elaeis</taxon>
    </lineage>
</organism>
<evidence type="ECO:0000256" key="2">
    <source>
        <dbReference type="ARBA" id="ARBA00023125"/>
    </source>
</evidence>
<name>A0A6I9QW48_ELAGV</name>
<feature type="compositionally biased region" description="Polar residues" evidence="5">
    <location>
        <begin position="856"/>
        <end position="874"/>
    </location>
</feature>
<evidence type="ECO:0000313" key="9">
    <source>
        <dbReference type="RefSeq" id="XP_010916182.1"/>
    </source>
</evidence>
<feature type="domain" description="NAC" evidence="6">
    <location>
        <begin position="75"/>
        <end position="232"/>
    </location>
</feature>
<keyword evidence="1" id="KW-0805">Transcription regulation</keyword>
<dbReference type="Gene3D" id="2.170.150.80">
    <property type="entry name" value="NAC domain"/>
    <property type="match status" value="1"/>
</dbReference>